<accession>A0ABR0LIY5</accession>
<dbReference type="EMBL" id="JAVRRA010019418">
    <property type="protein sequence ID" value="KAK5180508.1"/>
    <property type="molecule type" value="Genomic_DNA"/>
</dbReference>
<proteinExistence type="predicted"/>
<reference evidence="3 4" key="1">
    <citation type="submission" date="2023-08" db="EMBL/GenBank/DDBJ databases">
        <title>Black Yeasts Isolated from many extreme environments.</title>
        <authorList>
            <person name="Coleine C."/>
            <person name="Stajich J.E."/>
            <person name="Selbmann L."/>
        </authorList>
    </citation>
    <scope>NUCLEOTIDE SEQUENCE [LARGE SCALE GENOMIC DNA]</scope>
    <source>
        <strain evidence="3 4">CCFEE 536</strain>
    </source>
</reference>
<sequence length="166" mass="18476">YELQLGVTTVDEFVQYVKNVAGEKGLGECENDSATGKGVVVVRFRGKKDMEKWAADFGGNVELALDQRSIEQNEFLDAILVNDASSLRKQLEEEDEEEETRPRVAPARDDSSRQEAAERHQTYARDQASNLVLQKDASASSNPISSSQPSAAKKKARRTIIQSRFK</sequence>
<feature type="region of interest" description="Disordered" evidence="1">
    <location>
        <begin position="89"/>
        <end position="166"/>
    </location>
</feature>
<evidence type="ECO:0000313" key="3">
    <source>
        <dbReference type="EMBL" id="KAK5180508.1"/>
    </source>
</evidence>
<protein>
    <recommendedName>
        <fullName evidence="2">Nibrin second BRCT domain-containing protein</fullName>
    </recommendedName>
</protein>
<comment type="caution">
    <text evidence="3">The sequence shown here is derived from an EMBL/GenBank/DDBJ whole genome shotgun (WGS) entry which is preliminary data.</text>
</comment>
<keyword evidence="4" id="KW-1185">Reference proteome</keyword>
<dbReference type="Pfam" id="PF16508">
    <property type="entry name" value="NIBRIN_BRCT_II"/>
    <property type="match status" value="1"/>
</dbReference>
<evidence type="ECO:0000313" key="4">
    <source>
        <dbReference type="Proteomes" id="UP001357485"/>
    </source>
</evidence>
<organism evidence="3 4">
    <name type="scientific">Cryomyces antarcticus</name>
    <dbReference type="NCBI Taxonomy" id="329879"/>
    <lineage>
        <taxon>Eukaryota</taxon>
        <taxon>Fungi</taxon>
        <taxon>Dikarya</taxon>
        <taxon>Ascomycota</taxon>
        <taxon>Pezizomycotina</taxon>
        <taxon>Dothideomycetes</taxon>
        <taxon>Dothideomycetes incertae sedis</taxon>
        <taxon>Cryomyces</taxon>
    </lineage>
</organism>
<gene>
    <name evidence="3" type="ORF">LTR16_010514</name>
</gene>
<feature type="domain" description="Nibrin second BRCT" evidence="2">
    <location>
        <begin position="2"/>
        <end position="89"/>
    </location>
</feature>
<dbReference type="Proteomes" id="UP001357485">
    <property type="component" value="Unassembled WGS sequence"/>
</dbReference>
<evidence type="ECO:0000259" key="2">
    <source>
        <dbReference type="Pfam" id="PF16508"/>
    </source>
</evidence>
<evidence type="ECO:0000256" key="1">
    <source>
        <dbReference type="SAM" id="MobiDB-lite"/>
    </source>
</evidence>
<feature type="non-terminal residue" evidence="3">
    <location>
        <position position="166"/>
    </location>
</feature>
<feature type="compositionally biased region" description="Low complexity" evidence="1">
    <location>
        <begin position="137"/>
        <end position="151"/>
    </location>
</feature>
<feature type="non-terminal residue" evidence="3">
    <location>
        <position position="1"/>
    </location>
</feature>
<feature type="compositionally biased region" description="Basic and acidic residues" evidence="1">
    <location>
        <begin position="100"/>
        <end position="123"/>
    </location>
</feature>
<name>A0ABR0LIY5_9PEZI</name>
<dbReference type="InterPro" id="IPR032429">
    <property type="entry name" value="Nibrin_BRCT2"/>
</dbReference>